<organism evidence="16 17">
    <name type="scientific">Lentinula raphanica</name>
    <dbReference type="NCBI Taxonomy" id="153919"/>
    <lineage>
        <taxon>Eukaryota</taxon>
        <taxon>Fungi</taxon>
        <taxon>Dikarya</taxon>
        <taxon>Basidiomycota</taxon>
        <taxon>Agaricomycotina</taxon>
        <taxon>Agaricomycetes</taxon>
        <taxon>Agaricomycetidae</taxon>
        <taxon>Agaricales</taxon>
        <taxon>Marasmiineae</taxon>
        <taxon>Omphalotaceae</taxon>
        <taxon>Lentinula</taxon>
    </lineage>
</organism>
<dbReference type="Pfam" id="PF02733">
    <property type="entry name" value="Dak1"/>
    <property type="match status" value="1"/>
</dbReference>
<dbReference type="NCBIfam" id="TIGR02361">
    <property type="entry name" value="dak_ATP"/>
    <property type="match status" value="1"/>
</dbReference>
<dbReference type="PROSITE" id="PS51481">
    <property type="entry name" value="DHAK"/>
    <property type="match status" value="1"/>
</dbReference>
<dbReference type="PANTHER" id="PTHR28629">
    <property type="entry name" value="TRIOKINASE/FMN CYCLASE"/>
    <property type="match status" value="1"/>
</dbReference>
<feature type="active site" description="Tele-hemiaminal-histidine intermediate" evidence="11">
    <location>
        <position position="236"/>
    </location>
</feature>
<dbReference type="Proteomes" id="UP001163846">
    <property type="component" value="Unassembled WGS sequence"/>
</dbReference>
<dbReference type="GO" id="GO:0005524">
    <property type="term" value="F:ATP binding"/>
    <property type="evidence" value="ECO:0007669"/>
    <property type="project" value="UniProtKB-KW"/>
</dbReference>
<dbReference type="Gene3D" id="3.30.1180.20">
    <property type="entry name" value="Dihydroxyacetone kinase, domain 2"/>
    <property type="match status" value="1"/>
</dbReference>
<reference evidence="16" key="1">
    <citation type="submission" date="2022-08" db="EMBL/GenBank/DDBJ databases">
        <authorList>
            <consortium name="DOE Joint Genome Institute"/>
            <person name="Min B."/>
            <person name="Riley R."/>
            <person name="Sierra-Patev S."/>
            <person name="Naranjo-Ortiz M."/>
            <person name="Looney B."/>
            <person name="Konkel Z."/>
            <person name="Slot J.C."/>
            <person name="Sakamoto Y."/>
            <person name="Steenwyk J.L."/>
            <person name="Rokas A."/>
            <person name="Carro J."/>
            <person name="Camarero S."/>
            <person name="Ferreira P."/>
            <person name="Molpeceres G."/>
            <person name="Ruiz-Duenas F.J."/>
            <person name="Serrano A."/>
            <person name="Henrissat B."/>
            <person name="Drula E."/>
            <person name="Hughes K.W."/>
            <person name="Mata J.L."/>
            <person name="Ishikawa N.K."/>
            <person name="Vargas-Isla R."/>
            <person name="Ushijima S."/>
            <person name="Smith C.A."/>
            <person name="Ahrendt S."/>
            <person name="Andreopoulos W."/>
            <person name="He G."/>
            <person name="Labutti K."/>
            <person name="Lipzen A."/>
            <person name="Ng V."/>
            <person name="Sandor L."/>
            <person name="Barry K."/>
            <person name="Martinez A.T."/>
            <person name="Xiao Y."/>
            <person name="Gibbons J.G."/>
            <person name="Terashima K."/>
            <person name="Hibbett D.S."/>
            <person name="Grigoriev I.V."/>
        </authorList>
    </citation>
    <scope>NUCLEOTIDE SEQUENCE</scope>
    <source>
        <strain evidence="16">TFB9207</strain>
    </source>
</reference>
<evidence type="ECO:0000256" key="12">
    <source>
        <dbReference type="PIRSR" id="PIRSR612734-2"/>
    </source>
</evidence>
<evidence type="ECO:0000256" key="10">
    <source>
        <dbReference type="ARBA" id="ARBA00048898"/>
    </source>
</evidence>
<dbReference type="Gene3D" id="1.25.40.340">
    <property type="match status" value="1"/>
</dbReference>
<dbReference type="InterPro" id="IPR004006">
    <property type="entry name" value="DhaK_dom"/>
</dbReference>
<dbReference type="Gene3D" id="3.40.50.10440">
    <property type="entry name" value="Dihydroxyacetone kinase, domain 1"/>
    <property type="match status" value="1"/>
</dbReference>
<evidence type="ECO:0000313" key="16">
    <source>
        <dbReference type="EMBL" id="KAJ3832586.1"/>
    </source>
</evidence>
<feature type="binding site" evidence="12">
    <location>
        <position position="123"/>
    </location>
    <ligand>
        <name>substrate</name>
    </ligand>
</feature>
<dbReference type="SUPFAM" id="SSF101473">
    <property type="entry name" value="DhaL-like"/>
    <property type="match status" value="1"/>
</dbReference>
<dbReference type="SUPFAM" id="SSF82549">
    <property type="entry name" value="DAK1/DegV-like"/>
    <property type="match status" value="1"/>
</dbReference>
<dbReference type="InterPro" id="IPR012734">
    <property type="entry name" value="DhaK_ATP"/>
</dbReference>
<dbReference type="Pfam" id="PF02734">
    <property type="entry name" value="Dak2"/>
    <property type="match status" value="1"/>
</dbReference>
<evidence type="ECO:0000256" key="4">
    <source>
        <dbReference type="ARBA" id="ARBA00022679"/>
    </source>
</evidence>
<comment type="pathway">
    <text evidence="2">Polyol metabolism; glycerol fermentation; glycerone phosphate from glycerol (oxidative route): step 2/2.</text>
</comment>
<comment type="catalytic activity">
    <reaction evidence="9">
        <text>D-glyceraldehyde + ATP = D-glyceraldehyde 3-phosphate + ADP + H(+)</text>
        <dbReference type="Rhea" id="RHEA:13941"/>
        <dbReference type="ChEBI" id="CHEBI:15378"/>
        <dbReference type="ChEBI" id="CHEBI:17378"/>
        <dbReference type="ChEBI" id="CHEBI:30616"/>
        <dbReference type="ChEBI" id="CHEBI:59776"/>
        <dbReference type="ChEBI" id="CHEBI:456216"/>
        <dbReference type="EC" id="2.7.1.28"/>
    </reaction>
</comment>
<accession>A0AA38NXS9</accession>
<protein>
    <submittedName>
        <fullName evidence="16">Dak1 domain-containing protein</fullName>
    </submittedName>
</protein>
<dbReference type="GO" id="GO:0005829">
    <property type="term" value="C:cytosol"/>
    <property type="evidence" value="ECO:0007669"/>
    <property type="project" value="TreeGrafter"/>
</dbReference>
<keyword evidence="7" id="KW-0319">Glycerol metabolism</keyword>
<sequence length="622" mass="65012">MASKHLINSPSTLVIESLEGLCLLNPELKLDRDARVLYRPLSNNPSQKVALICGGGSGHEPAHAAFVGKGILSAAVSGSVFASPSGKQVRRAVELIHPITSTSSDGAEEGAGTLIIVKNYTGDILNFGLAKEALASYPAYAKSVRFLTVADDVAVPRSRITLVGRRGLAGTVLLYKITGELALRGSSLDEVERVGKYVAENLATIGVATGHSHVPGTERGQDALGEDEIEVGMGIHNEPGVLRLRGSNGAPPPLSEIMPRLVSLLTASQEEDPERGWVSFSPSTDVVLMVNNLGGLSPLELSAVSLEATKTISKKGLRIKRVLCGTYMTSLNMPGFSLTLLKLPSAEQEASQGPSQDLILSLLDAPSEASGWGWVSNCPPIALSDQIVSSSLSTPGVSSTSQSRTSPTSNEDQKKVKEAIKRACDALVHAEPELTRMDTVAGDGDCGLTLKAGAEGVLSLLQSNEITGQNLPEAFVAIAGVAEDKMGGTSGGLYSIFFSALAQGLQNSSSTAKVDWSSALHYALTKLYTYTRARPPSRTLVDPLDAFVSSFHTEQSDALTALKKAQEAARATKGMQAKAGRAVYGGGEGGEGGEGEMDPGAWGVVVLLNALIGEGHYQAEGQ</sequence>
<feature type="binding site" evidence="12">
    <location>
        <position position="118"/>
    </location>
    <ligand>
        <name>substrate</name>
    </ligand>
</feature>
<dbReference type="EMBL" id="MU806913">
    <property type="protein sequence ID" value="KAJ3832586.1"/>
    <property type="molecule type" value="Genomic_DNA"/>
</dbReference>
<dbReference type="PANTHER" id="PTHR28629:SF14">
    <property type="entry name" value="DIHYDROXYACETONE KINASE 1"/>
    <property type="match status" value="1"/>
</dbReference>
<gene>
    <name evidence="16" type="ORF">F5878DRAFT_452086</name>
</gene>
<evidence type="ECO:0000256" key="6">
    <source>
        <dbReference type="ARBA" id="ARBA00022777"/>
    </source>
</evidence>
<evidence type="ECO:0000256" key="2">
    <source>
        <dbReference type="ARBA" id="ARBA00004778"/>
    </source>
</evidence>
<dbReference type="FunFam" id="1.25.40.340:FF:000001">
    <property type="entry name" value="Dihydroxyacetone kinase 1"/>
    <property type="match status" value="1"/>
</dbReference>
<dbReference type="AlphaFoldDB" id="A0AA38NXS9"/>
<evidence type="ECO:0000259" key="14">
    <source>
        <dbReference type="PROSITE" id="PS51480"/>
    </source>
</evidence>
<comment type="function">
    <text evidence="1">Catalyzes both the phosphorylation of dihydroxyacetone and of glyceraldehyde.</text>
</comment>
<proteinExistence type="inferred from homology"/>
<evidence type="ECO:0000256" key="8">
    <source>
        <dbReference type="ARBA" id="ARBA00022840"/>
    </source>
</evidence>
<dbReference type="FunFam" id="3.30.1180.20:FF:000001">
    <property type="entry name" value="Dihydroxyacetone kinase 1"/>
    <property type="match status" value="1"/>
</dbReference>
<dbReference type="SMART" id="SM01120">
    <property type="entry name" value="Dak2"/>
    <property type="match status" value="1"/>
</dbReference>
<evidence type="ECO:0000256" key="7">
    <source>
        <dbReference type="ARBA" id="ARBA00022798"/>
    </source>
</evidence>
<dbReference type="PROSITE" id="PS51480">
    <property type="entry name" value="DHAL"/>
    <property type="match status" value="1"/>
</dbReference>
<evidence type="ECO:0000256" key="9">
    <source>
        <dbReference type="ARBA" id="ARBA00047974"/>
    </source>
</evidence>
<dbReference type="GO" id="GO:0004371">
    <property type="term" value="F:glycerone kinase activity"/>
    <property type="evidence" value="ECO:0007669"/>
    <property type="project" value="UniProtKB-EC"/>
</dbReference>
<dbReference type="InterPro" id="IPR050861">
    <property type="entry name" value="Dihydroxyacetone_Kinase"/>
</dbReference>
<comment type="catalytic activity">
    <reaction evidence="10">
        <text>dihydroxyacetone + ATP = dihydroxyacetone phosphate + ADP + H(+)</text>
        <dbReference type="Rhea" id="RHEA:15773"/>
        <dbReference type="ChEBI" id="CHEBI:15378"/>
        <dbReference type="ChEBI" id="CHEBI:16016"/>
        <dbReference type="ChEBI" id="CHEBI:30616"/>
        <dbReference type="ChEBI" id="CHEBI:57642"/>
        <dbReference type="ChEBI" id="CHEBI:456216"/>
        <dbReference type="EC" id="2.7.1.29"/>
    </reaction>
</comment>
<evidence type="ECO:0000256" key="5">
    <source>
        <dbReference type="ARBA" id="ARBA00022741"/>
    </source>
</evidence>
<keyword evidence="8" id="KW-0067">ATP-binding</keyword>
<keyword evidence="6" id="KW-0418">Kinase</keyword>
<feature type="domain" description="DhaK" evidence="15">
    <location>
        <begin position="9"/>
        <end position="372"/>
    </location>
</feature>
<dbReference type="GO" id="GO:0050354">
    <property type="term" value="F:triokinase activity"/>
    <property type="evidence" value="ECO:0007669"/>
    <property type="project" value="UniProtKB-EC"/>
</dbReference>
<dbReference type="FunFam" id="3.40.50.10440:FF:000001">
    <property type="entry name" value="Dihydroxyacetone kinase, DhaK subunit"/>
    <property type="match status" value="1"/>
</dbReference>
<keyword evidence="17" id="KW-1185">Reference proteome</keyword>
<feature type="domain" description="DhaL" evidence="14">
    <location>
        <begin position="414"/>
        <end position="613"/>
    </location>
</feature>
<keyword evidence="4" id="KW-0808">Transferase</keyword>
<evidence type="ECO:0000259" key="15">
    <source>
        <dbReference type="PROSITE" id="PS51481"/>
    </source>
</evidence>
<evidence type="ECO:0000313" key="17">
    <source>
        <dbReference type="Proteomes" id="UP001163846"/>
    </source>
</evidence>
<evidence type="ECO:0000256" key="13">
    <source>
        <dbReference type="SAM" id="MobiDB-lite"/>
    </source>
</evidence>
<comment type="similarity">
    <text evidence="3">Belongs to the dihydroxyacetone kinase (DAK) family.</text>
</comment>
<evidence type="ECO:0000256" key="11">
    <source>
        <dbReference type="PIRSR" id="PIRSR612734-1"/>
    </source>
</evidence>
<dbReference type="InterPro" id="IPR036117">
    <property type="entry name" value="DhaL_dom_sf"/>
</dbReference>
<dbReference type="InterPro" id="IPR004007">
    <property type="entry name" value="DhaL_dom"/>
</dbReference>
<feature type="region of interest" description="Disordered" evidence="13">
    <location>
        <begin position="394"/>
        <end position="416"/>
    </location>
</feature>
<keyword evidence="5" id="KW-0547">Nucleotide-binding</keyword>
<comment type="caution">
    <text evidence="16">The sequence shown here is derived from an EMBL/GenBank/DDBJ whole genome shotgun (WGS) entry which is preliminary data.</text>
</comment>
<feature type="binding site" evidence="12">
    <location>
        <begin position="56"/>
        <end position="59"/>
    </location>
    <ligand>
        <name>substrate</name>
    </ligand>
</feature>
<evidence type="ECO:0000256" key="1">
    <source>
        <dbReference type="ARBA" id="ARBA00003264"/>
    </source>
</evidence>
<dbReference type="GO" id="GO:0019563">
    <property type="term" value="P:glycerol catabolic process"/>
    <property type="evidence" value="ECO:0007669"/>
    <property type="project" value="TreeGrafter"/>
</dbReference>
<feature type="compositionally biased region" description="Low complexity" evidence="13">
    <location>
        <begin position="394"/>
        <end position="409"/>
    </location>
</feature>
<evidence type="ECO:0000256" key="3">
    <source>
        <dbReference type="ARBA" id="ARBA00008757"/>
    </source>
</evidence>
<name>A0AA38NXS9_9AGAR</name>